<dbReference type="PANTHER" id="PTHR11802:SF479">
    <property type="entry name" value="CARBOXYPEPTIDASE"/>
    <property type="match status" value="1"/>
</dbReference>
<dbReference type="PROSITE" id="PS00131">
    <property type="entry name" value="CARBOXYPEPT_SER_SER"/>
    <property type="match status" value="1"/>
</dbReference>
<dbReference type="RefSeq" id="XP_064710812.1">
    <property type="nucleotide sequence ID" value="XM_064848188.1"/>
</dbReference>
<feature type="chain" id="PRO_5043096499" description="Carboxypeptidase" evidence="7">
    <location>
        <begin position="21"/>
        <end position="530"/>
    </location>
</feature>
<dbReference type="InterPro" id="IPR033124">
    <property type="entry name" value="Ser_caboxypep_his_AS"/>
</dbReference>
<keyword evidence="3 7" id="KW-0645">Protease</keyword>
<keyword evidence="4 7" id="KW-0732">Signal</keyword>
<keyword evidence="2 7" id="KW-0121">Carboxypeptidase</keyword>
<dbReference type="GeneID" id="89972791"/>
<dbReference type="FunFam" id="3.40.50.1820:FF:000118">
    <property type="entry name" value="Carboxypeptidase"/>
    <property type="match status" value="1"/>
</dbReference>
<keyword evidence="6" id="KW-0325">Glycoprotein</keyword>
<accession>A0AAV9NR54</accession>
<dbReference type="InterPro" id="IPR029058">
    <property type="entry name" value="AB_hydrolase_fold"/>
</dbReference>
<feature type="signal peptide" evidence="7">
    <location>
        <begin position="1"/>
        <end position="20"/>
    </location>
</feature>
<evidence type="ECO:0000256" key="5">
    <source>
        <dbReference type="ARBA" id="ARBA00022801"/>
    </source>
</evidence>
<dbReference type="EC" id="3.4.16.-" evidence="7"/>
<dbReference type="InterPro" id="IPR001563">
    <property type="entry name" value="Peptidase_S10"/>
</dbReference>
<keyword evidence="5 7" id="KW-0378">Hydrolase</keyword>
<dbReference type="AlphaFoldDB" id="A0AAV9NR54"/>
<sequence>MMGSWSQALTLFALVAGVASSHRPDVAARRGFTPQAMEEMRARSLYGREVQAPEKRYYTNDTKKYFVESLPDIPQGFMTEMYSGVINLNKSDDSRGLFYVFQPRVGAPVDEITIWFNGGPGCSSLEGFFQENGLIQWAWGQYTPQINPYSWVNLTNMLWVEYPVGVGFSPGEPTATNEEDPADEFIEFFKNFQEIFGISDYQIYVTGESYAGRYVPYVANAMLNQNDTTHFNLSGALVYDPCIGSFDYTNAISIYPFIEQNNNIIGFNKTYVADLAARDKSCGYAQYREDFLQFPANGTQPALYLNATADPDCDLWNDVYLNAYGVNPCFNVYEPNLQCPLLSDPLGFPTDLIYSYPGLPPYFNRSDVKKAMHAPQDTDWALCTSYHVFVGEGGPQDRGDLSADPLQAVLPRVIEATNRVLISNGALDMDLLTNGTMLAIQNMTWNGGLGFENAPNKSIVIGLADLLYQDVFVSSGFEGLSDYQGVMGVQHFERGLMWAETYLSGHMQPQFQPRSTYRHLQWLLGRIETL</sequence>
<dbReference type="GO" id="GO:0006508">
    <property type="term" value="P:proteolysis"/>
    <property type="evidence" value="ECO:0007669"/>
    <property type="project" value="UniProtKB-KW"/>
</dbReference>
<comment type="similarity">
    <text evidence="1 7">Belongs to the peptidase S10 family.</text>
</comment>
<evidence type="ECO:0000256" key="4">
    <source>
        <dbReference type="ARBA" id="ARBA00022729"/>
    </source>
</evidence>
<reference evidence="8 9" key="1">
    <citation type="submission" date="2023-08" db="EMBL/GenBank/DDBJ databases">
        <title>Black Yeasts Isolated from many extreme environments.</title>
        <authorList>
            <person name="Coleine C."/>
            <person name="Stajich J.E."/>
            <person name="Selbmann L."/>
        </authorList>
    </citation>
    <scope>NUCLEOTIDE SEQUENCE [LARGE SCALE GENOMIC DNA]</scope>
    <source>
        <strain evidence="8 9">CCFEE 5792</strain>
    </source>
</reference>
<protein>
    <recommendedName>
        <fullName evidence="7">Carboxypeptidase</fullName>
        <ecNumber evidence="7">3.4.16.-</ecNumber>
    </recommendedName>
</protein>
<dbReference type="PROSITE" id="PS00560">
    <property type="entry name" value="CARBOXYPEPT_SER_HIS"/>
    <property type="match status" value="1"/>
</dbReference>
<dbReference type="Proteomes" id="UP001358417">
    <property type="component" value="Unassembled WGS sequence"/>
</dbReference>
<evidence type="ECO:0000313" key="8">
    <source>
        <dbReference type="EMBL" id="KAK5062540.1"/>
    </source>
</evidence>
<proteinExistence type="inferred from homology"/>
<dbReference type="Pfam" id="PF00450">
    <property type="entry name" value="Peptidase_S10"/>
    <property type="match status" value="1"/>
</dbReference>
<dbReference type="EMBL" id="JAVRRD010000002">
    <property type="protein sequence ID" value="KAK5062540.1"/>
    <property type="molecule type" value="Genomic_DNA"/>
</dbReference>
<keyword evidence="9" id="KW-1185">Reference proteome</keyword>
<dbReference type="PRINTS" id="PR00724">
    <property type="entry name" value="CRBOXYPTASEC"/>
</dbReference>
<dbReference type="GO" id="GO:0004185">
    <property type="term" value="F:serine-type carboxypeptidase activity"/>
    <property type="evidence" value="ECO:0007669"/>
    <property type="project" value="UniProtKB-UniRule"/>
</dbReference>
<comment type="caution">
    <text evidence="8">The sequence shown here is derived from an EMBL/GenBank/DDBJ whole genome shotgun (WGS) entry which is preliminary data.</text>
</comment>
<dbReference type="Gene3D" id="3.40.50.1820">
    <property type="entry name" value="alpha/beta hydrolase"/>
    <property type="match status" value="1"/>
</dbReference>
<dbReference type="PANTHER" id="PTHR11802">
    <property type="entry name" value="SERINE PROTEASE FAMILY S10 SERINE CARBOXYPEPTIDASE"/>
    <property type="match status" value="1"/>
</dbReference>
<name>A0AAV9NR54_9EURO</name>
<organism evidence="8 9">
    <name type="scientific">Exophiala bonariae</name>
    <dbReference type="NCBI Taxonomy" id="1690606"/>
    <lineage>
        <taxon>Eukaryota</taxon>
        <taxon>Fungi</taxon>
        <taxon>Dikarya</taxon>
        <taxon>Ascomycota</taxon>
        <taxon>Pezizomycotina</taxon>
        <taxon>Eurotiomycetes</taxon>
        <taxon>Chaetothyriomycetidae</taxon>
        <taxon>Chaetothyriales</taxon>
        <taxon>Herpotrichiellaceae</taxon>
        <taxon>Exophiala</taxon>
    </lineage>
</organism>
<dbReference type="SUPFAM" id="SSF53474">
    <property type="entry name" value="alpha/beta-Hydrolases"/>
    <property type="match status" value="1"/>
</dbReference>
<evidence type="ECO:0000313" key="9">
    <source>
        <dbReference type="Proteomes" id="UP001358417"/>
    </source>
</evidence>
<evidence type="ECO:0000256" key="6">
    <source>
        <dbReference type="ARBA" id="ARBA00023180"/>
    </source>
</evidence>
<gene>
    <name evidence="8" type="ORF">LTR84_004613</name>
</gene>
<evidence type="ECO:0000256" key="3">
    <source>
        <dbReference type="ARBA" id="ARBA00022670"/>
    </source>
</evidence>
<dbReference type="InterPro" id="IPR018202">
    <property type="entry name" value="Ser_caboxypep_ser_AS"/>
</dbReference>
<evidence type="ECO:0000256" key="7">
    <source>
        <dbReference type="RuleBase" id="RU361156"/>
    </source>
</evidence>
<evidence type="ECO:0000256" key="1">
    <source>
        <dbReference type="ARBA" id="ARBA00009431"/>
    </source>
</evidence>
<evidence type="ECO:0000256" key="2">
    <source>
        <dbReference type="ARBA" id="ARBA00022645"/>
    </source>
</evidence>